<keyword evidence="6" id="KW-0131">Cell cycle</keyword>
<evidence type="ECO:0000256" key="4">
    <source>
        <dbReference type="ARBA" id="ARBA00022969"/>
    </source>
</evidence>
<dbReference type="Gene3D" id="2.30.31.20">
    <property type="entry name" value="Sporulation-specific cell division protein SsgB"/>
    <property type="match status" value="1"/>
</dbReference>
<dbReference type="EMBL" id="SDWV01000024">
    <property type="protein sequence ID" value="RYC05449.1"/>
    <property type="molecule type" value="Genomic_DNA"/>
</dbReference>
<name>A0A4Q2SN01_9ACTN</name>
<evidence type="ECO:0000313" key="7">
    <source>
        <dbReference type="EMBL" id="RYC05449.1"/>
    </source>
</evidence>
<evidence type="ECO:0000256" key="6">
    <source>
        <dbReference type="ARBA" id="ARBA00023306"/>
    </source>
</evidence>
<evidence type="ECO:0000256" key="1">
    <source>
        <dbReference type="ARBA" id="ARBA00004431"/>
    </source>
</evidence>
<keyword evidence="5" id="KW-0717">Septation</keyword>
<accession>A0A4Q2SN01</accession>
<dbReference type="Pfam" id="PF04686">
    <property type="entry name" value="SsgA"/>
    <property type="match status" value="1"/>
</dbReference>
<evidence type="ECO:0000313" key="8">
    <source>
        <dbReference type="Proteomes" id="UP000291101"/>
    </source>
</evidence>
<reference evidence="7 8" key="1">
    <citation type="submission" date="2019-01" db="EMBL/GenBank/DDBJ databases">
        <title>Novel species of Nocardioides.</title>
        <authorList>
            <person name="Liu Q."/>
            <person name="X Y.-H."/>
        </authorList>
    </citation>
    <scope>NUCLEOTIDE SEQUENCE [LARGE SCALE GENOMIC DNA]</scope>
    <source>
        <strain evidence="7 8">HLT2-9</strain>
    </source>
</reference>
<dbReference type="GO" id="GO:0000917">
    <property type="term" value="P:division septum assembly"/>
    <property type="evidence" value="ECO:0007669"/>
    <property type="project" value="UniProtKB-KW"/>
</dbReference>
<dbReference type="InterPro" id="IPR006776">
    <property type="entry name" value="SsgB"/>
</dbReference>
<evidence type="ECO:0000256" key="3">
    <source>
        <dbReference type="ARBA" id="ARBA00022618"/>
    </source>
</evidence>
<evidence type="ECO:0000256" key="2">
    <source>
        <dbReference type="ARBA" id="ARBA00009323"/>
    </source>
</evidence>
<evidence type="ECO:0000256" key="5">
    <source>
        <dbReference type="ARBA" id="ARBA00023210"/>
    </source>
</evidence>
<dbReference type="Proteomes" id="UP000291101">
    <property type="component" value="Unassembled WGS sequence"/>
</dbReference>
<dbReference type="GO" id="GO:0030428">
    <property type="term" value="C:cell septum"/>
    <property type="evidence" value="ECO:0007669"/>
    <property type="project" value="UniProtKB-SubCell"/>
</dbReference>
<dbReference type="GO" id="GO:0030435">
    <property type="term" value="P:sporulation resulting in formation of a cellular spore"/>
    <property type="evidence" value="ECO:0007669"/>
    <property type="project" value="UniProtKB-KW"/>
</dbReference>
<dbReference type="AlphaFoldDB" id="A0A4Q2SN01"/>
<comment type="caution">
    <text evidence="7">The sequence shown here is derived from an EMBL/GenBank/DDBJ whole genome shotgun (WGS) entry which is preliminary data.</text>
</comment>
<organism evidence="7 8">
    <name type="scientific">Nocardioides zhouii</name>
    <dbReference type="NCBI Taxonomy" id="1168729"/>
    <lineage>
        <taxon>Bacteria</taxon>
        <taxon>Bacillati</taxon>
        <taxon>Actinomycetota</taxon>
        <taxon>Actinomycetes</taxon>
        <taxon>Propionibacteriales</taxon>
        <taxon>Nocardioidaceae</taxon>
        <taxon>Nocardioides</taxon>
    </lineage>
</organism>
<comment type="similarity">
    <text evidence="2">Belongs to the SsgA family.</text>
</comment>
<keyword evidence="3 7" id="KW-0132">Cell division</keyword>
<sequence length="235" mass="25483">MPRSRSAQPRVSRTIRLAAPVMPRTYRAAPARYGRTKHERFVKFVTSHDQDPVWTGSGHISPFRITSRRGCRLMSTEPGNPRSGRLPQGATMNMSGGGHALADVTLDITVECADERGIRHEIDTVLGYRSSDPFAVAMTFITADGDLVWTFGRDLLMRGTESPVGEGDVHVSPAISLSGRAMVSIELSSPDGHLVLLASSSDINDFLARSVAVVAPGTESDYFDVDMLINQVLTA</sequence>
<dbReference type="OrthoDB" id="3853096at2"/>
<dbReference type="InterPro" id="IPR038658">
    <property type="entry name" value="SsgB_sf"/>
</dbReference>
<keyword evidence="4" id="KW-0749">Sporulation</keyword>
<comment type="subcellular location">
    <subcellularLocation>
        <location evidence="1">Cell septum</location>
    </subcellularLocation>
</comment>
<proteinExistence type="inferred from homology"/>
<gene>
    <name evidence="7" type="ORF">EUA94_18595</name>
</gene>
<keyword evidence="8" id="KW-1185">Reference proteome</keyword>
<protein>
    <submittedName>
        <fullName evidence="7">SsgA family sporulation/cell division regulator</fullName>
    </submittedName>
</protein>